<name>A0A835XU62_9CHLO</name>
<dbReference type="OrthoDB" id="952271at2759"/>
<feature type="non-terminal residue" evidence="9">
    <location>
        <position position="1408"/>
    </location>
</feature>
<evidence type="ECO:0000256" key="3">
    <source>
        <dbReference type="ARBA" id="ARBA00023043"/>
    </source>
</evidence>
<feature type="compositionally biased region" description="Low complexity" evidence="6">
    <location>
        <begin position="79"/>
        <end position="92"/>
    </location>
</feature>
<dbReference type="Pfam" id="PF00023">
    <property type="entry name" value="Ank"/>
    <property type="match status" value="3"/>
</dbReference>
<feature type="repeat" description="ANK" evidence="4">
    <location>
        <begin position="1353"/>
        <end position="1385"/>
    </location>
</feature>
<dbReference type="Gene3D" id="1.25.40.20">
    <property type="entry name" value="Ankyrin repeat-containing domain"/>
    <property type="match status" value="6"/>
</dbReference>
<feature type="repeat" description="ANK" evidence="4">
    <location>
        <begin position="1140"/>
        <end position="1172"/>
    </location>
</feature>
<dbReference type="SMART" id="SM00248">
    <property type="entry name" value="ANK"/>
    <property type="match status" value="11"/>
</dbReference>
<dbReference type="SUPFAM" id="SSF48403">
    <property type="entry name" value="Ankyrin repeat"/>
    <property type="match status" value="2"/>
</dbReference>
<feature type="domain" description="Coenzyme PQQ synthesis protein F-like C-terminal lobe" evidence="8">
    <location>
        <begin position="487"/>
        <end position="586"/>
    </location>
</feature>
<organism evidence="9 10">
    <name type="scientific">Edaphochlamys debaryana</name>
    <dbReference type="NCBI Taxonomy" id="47281"/>
    <lineage>
        <taxon>Eukaryota</taxon>
        <taxon>Viridiplantae</taxon>
        <taxon>Chlorophyta</taxon>
        <taxon>core chlorophytes</taxon>
        <taxon>Chlorophyceae</taxon>
        <taxon>CS clade</taxon>
        <taxon>Chlamydomonadales</taxon>
        <taxon>Chlamydomonadales incertae sedis</taxon>
        <taxon>Edaphochlamys</taxon>
    </lineage>
</organism>
<dbReference type="PRINTS" id="PR01415">
    <property type="entry name" value="ANKYRIN"/>
</dbReference>
<evidence type="ECO:0000256" key="5">
    <source>
        <dbReference type="SAM" id="Coils"/>
    </source>
</evidence>
<proteinExistence type="predicted"/>
<comment type="caution">
    <text evidence="9">The sequence shown here is derived from an EMBL/GenBank/DDBJ whole genome shotgun (WGS) entry which is preliminary data.</text>
</comment>
<dbReference type="PROSITE" id="PS50088">
    <property type="entry name" value="ANK_REPEAT"/>
    <property type="match status" value="9"/>
</dbReference>
<dbReference type="Gene3D" id="3.30.830.10">
    <property type="entry name" value="Metalloenzyme, LuxS/M16 peptidase-like"/>
    <property type="match status" value="2"/>
</dbReference>
<sequence length="1408" mass="144721">EDAAAAGASSGGAGGVDPSGRPHDPYAALLARLRLPPEPSWALPVDPRLVQPGESGESGESGGPESGIPESGESGGPECGEFVVPEPGSRGPESGGSGAEGEAAGAREAQGAQAAAEGARRGAGPPALLEDDGAVRLWHRLDVSFGVPKTHVFAHLITPAAYASPAAWVTARLAVRILDELLQPDVYDAQLVGTSYSLTACETGFVLAFHGFSGVVARLAEVVAGGLAGVTLRQVEDRYDLVHGKLLQSLRLWRHNNPAQHAEYYADHLLQSPHWHADDSVGVLEAAAAARAAGGGGTSGSGGAAGPAPADPGAADVDKAGSGGADFPAGPRAVWALLRGLGRGMALEVLVYGNSSAGQARDLCATLRRHLQPSGLGPGGWPATRVLRLEPLPAPGPLGAQAPASASASVQEAAEAAGAPAAQAHAGVAAPAPAADKPTSGGGGGPVMLRYVPSNPNPANTNSAMFFLCQAGEDLPSDPRPSVLLELLAAVASKPAFHALRTRQRLGYAVACGRHRLGGTGALSLRIQSPDRDPAALRQAVAAWLEGFAQELRDLPPERLSAFKASLLQRYREPPRSLAEAARRCWQPVRHRGYAFDRRERKARALEGLGLQDLVAFFEAHALPSAPSARLLCCELWGAAAGGDAAAAAPGGIAEATKRAPQESAEAGGESADGDAGSVAGAGAGGWVVVRDGDVGALHGAMPHYCHSETLGVMRPLGAAAAALTRGARCAGNLGGRHVAAAASNSPAGETEPQPAHKGTADLAAAIAKAQLDALLAREAEVVLLRQQLDEQRRLWAEQQALVGGRLDRIAQQHEAEAAAASARAQELEGLVRQLQREGAERESKMAELVIAVAGEDATAALVQAAREGRREAVLQLLALGVGKFKAHGHTAALHGAAAGGHAALVGELLAAGARIDGTTEDGGKAALYLAAENGHEQVVKLLLAAGANPEAASGAWFDEGLKNKDWTPLHVASWKGHAGVVQALLEAGADKERVHARGSTALYQAALKGHAGLLRQQLDEQRRLWAEQQALAGDRLDRISSRQEALAQQHEAQAAAASARAQELEGLVRQLQREGAERESKMAEGAAERESKMKEFMVALAGKHATAALVQAAREGRREAVLQLLAWGVDKDARDEMHGGQAALHGAAARGHAELVGELLAAGARMDGTTKDGGKTALYLAAENGYEQVVKLLLTAGANLEAASGVWTENGFKNKSWTPLHAAASKGHTGVIQPLLKAEADKEKANARGSTALYLAAVEGHVEAVELLLAAGANPEPRRPDGWTPLTAAATGGLSGHTCTVEALLRAGADVNKAGPDGQTALYLAAQHGHLGMLGALLAAGASVEQADETSFGWTPLMAASWNGHLEAVTALLAAGANKDASYQKSLTALDLARSRGHSEVVELLRA</sequence>
<feature type="repeat" description="ANK" evidence="4">
    <location>
        <begin position="965"/>
        <end position="997"/>
    </location>
</feature>
<dbReference type="PANTHER" id="PTHR24123">
    <property type="entry name" value="ANKYRIN REPEAT-CONTAINING"/>
    <property type="match status" value="1"/>
</dbReference>
<feature type="region of interest" description="Disordered" evidence="6">
    <location>
        <begin position="392"/>
        <end position="411"/>
    </location>
</feature>
<keyword evidence="5" id="KW-0175">Coiled coil</keyword>
<dbReference type="InterPro" id="IPR051165">
    <property type="entry name" value="Multifunctional_ANK_Repeat"/>
</dbReference>
<dbReference type="InterPro" id="IPR011249">
    <property type="entry name" value="Metalloenz_LuxS/M16"/>
</dbReference>
<dbReference type="PROSITE" id="PS50297">
    <property type="entry name" value="ANK_REP_REGION"/>
    <property type="match status" value="9"/>
</dbReference>
<evidence type="ECO:0000259" key="7">
    <source>
        <dbReference type="Pfam" id="PF16187"/>
    </source>
</evidence>
<keyword evidence="3 4" id="KW-0040">ANK repeat</keyword>
<feature type="region of interest" description="Disordered" evidence="6">
    <location>
        <begin position="428"/>
        <end position="449"/>
    </location>
</feature>
<evidence type="ECO:0000256" key="2">
    <source>
        <dbReference type="ARBA" id="ARBA00022737"/>
    </source>
</evidence>
<feature type="repeat" description="ANK" evidence="4">
    <location>
        <begin position="1216"/>
        <end position="1248"/>
    </location>
</feature>
<evidence type="ECO:0000256" key="4">
    <source>
        <dbReference type="PROSITE-ProRule" id="PRU00023"/>
    </source>
</evidence>
<dbReference type="InterPro" id="IPR054734">
    <property type="entry name" value="PqqF-like_C_4"/>
</dbReference>
<protein>
    <submittedName>
        <fullName evidence="9">Uncharacterized protein</fullName>
    </submittedName>
</protein>
<evidence type="ECO:0000313" key="10">
    <source>
        <dbReference type="Proteomes" id="UP000612055"/>
    </source>
</evidence>
<evidence type="ECO:0000313" key="9">
    <source>
        <dbReference type="EMBL" id="KAG2488331.1"/>
    </source>
</evidence>
<feature type="region of interest" description="Disordered" evidence="6">
    <location>
        <begin position="1"/>
        <end position="127"/>
    </location>
</feature>
<keyword evidence="1" id="KW-0479">Metal-binding</keyword>
<feature type="repeat" description="ANK" evidence="4">
    <location>
        <begin position="1174"/>
        <end position="1206"/>
    </location>
</feature>
<feature type="repeat" description="ANK" evidence="4">
    <location>
        <begin position="1318"/>
        <end position="1350"/>
    </location>
</feature>
<feature type="domain" description="Peptidase M16 middle/third" evidence="7">
    <location>
        <begin position="125"/>
        <end position="279"/>
    </location>
</feature>
<dbReference type="InterPro" id="IPR036770">
    <property type="entry name" value="Ankyrin_rpt-contain_sf"/>
</dbReference>
<evidence type="ECO:0000256" key="6">
    <source>
        <dbReference type="SAM" id="MobiDB-lite"/>
    </source>
</evidence>
<accession>A0A835XU62</accession>
<dbReference type="Pfam" id="PF22456">
    <property type="entry name" value="PqqF-like_C_4"/>
    <property type="match status" value="1"/>
</dbReference>
<feature type="region of interest" description="Disordered" evidence="6">
    <location>
        <begin position="654"/>
        <end position="677"/>
    </location>
</feature>
<dbReference type="InterPro" id="IPR032632">
    <property type="entry name" value="Peptidase_M16_M"/>
</dbReference>
<evidence type="ECO:0000259" key="8">
    <source>
        <dbReference type="Pfam" id="PF22456"/>
    </source>
</evidence>
<feature type="repeat" description="ANK" evidence="4">
    <location>
        <begin position="1249"/>
        <end position="1281"/>
    </location>
</feature>
<dbReference type="Proteomes" id="UP000612055">
    <property type="component" value="Unassembled WGS sequence"/>
</dbReference>
<feature type="compositionally biased region" description="Low complexity" evidence="6">
    <location>
        <begin position="663"/>
        <end position="677"/>
    </location>
</feature>
<dbReference type="GO" id="GO:0046872">
    <property type="term" value="F:metal ion binding"/>
    <property type="evidence" value="ECO:0007669"/>
    <property type="project" value="UniProtKB-KW"/>
</dbReference>
<feature type="compositionally biased region" description="Low complexity" evidence="6">
    <location>
        <begin position="100"/>
        <end position="127"/>
    </location>
</feature>
<keyword evidence="2" id="KW-0677">Repeat</keyword>
<gene>
    <name evidence="9" type="ORF">HYH03_013181</name>
</gene>
<feature type="compositionally biased region" description="Low complexity" evidence="6">
    <location>
        <begin position="397"/>
        <end position="411"/>
    </location>
</feature>
<dbReference type="Pfam" id="PF12796">
    <property type="entry name" value="Ank_2"/>
    <property type="match status" value="4"/>
</dbReference>
<keyword evidence="10" id="KW-1185">Reference proteome</keyword>
<feature type="compositionally biased region" description="Low complexity" evidence="6">
    <location>
        <begin position="306"/>
        <end position="315"/>
    </location>
</feature>
<feature type="repeat" description="ANK" evidence="4">
    <location>
        <begin position="1282"/>
        <end position="1317"/>
    </location>
</feature>
<dbReference type="PANTHER" id="PTHR24123:SF33">
    <property type="entry name" value="PROTEIN HOS4"/>
    <property type="match status" value="1"/>
</dbReference>
<feature type="repeat" description="ANK" evidence="4">
    <location>
        <begin position="923"/>
        <end position="955"/>
    </location>
</feature>
<feature type="compositionally biased region" description="Gly residues" evidence="6">
    <location>
        <begin position="295"/>
        <end position="305"/>
    </location>
</feature>
<feature type="region of interest" description="Disordered" evidence="6">
    <location>
        <begin position="295"/>
        <end position="323"/>
    </location>
</feature>
<dbReference type="EMBL" id="JAEHOE010000085">
    <property type="protein sequence ID" value="KAG2488331.1"/>
    <property type="molecule type" value="Genomic_DNA"/>
</dbReference>
<dbReference type="SUPFAM" id="SSF63411">
    <property type="entry name" value="LuxS/MPP-like metallohydrolase"/>
    <property type="match status" value="2"/>
</dbReference>
<evidence type="ECO:0000256" key="1">
    <source>
        <dbReference type="ARBA" id="ARBA00022723"/>
    </source>
</evidence>
<feature type="coiled-coil region" evidence="5">
    <location>
        <begin position="1048"/>
        <end position="1082"/>
    </location>
</feature>
<reference evidence="9" key="1">
    <citation type="journal article" date="2020" name="bioRxiv">
        <title>Comparative genomics of Chlamydomonas.</title>
        <authorList>
            <person name="Craig R.J."/>
            <person name="Hasan A.R."/>
            <person name="Ness R.W."/>
            <person name="Keightley P.D."/>
        </authorList>
    </citation>
    <scope>NUCLEOTIDE SEQUENCE</scope>
    <source>
        <strain evidence="9">CCAP 11/70</strain>
    </source>
</reference>
<dbReference type="Pfam" id="PF16187">
    <property type="entry name" value="Peptidase_M16_M"/>
    <property type="match status" value="1"/>
</dbReference>
<dbReference type="InterPro" id="IPR002110">
    <property type="entry name" value="Ankyrin_rpt"/>
</dbReference>
<feature type="coiled-coil region" evidence="5">
    <location>
        <begin position="811"/>
        <end position="845"/>
    </location>
</feature>